<accession>A0ABT5FDM7</accession>
<dbReference type="RefSeq" id="WP_272180659.1">
    <property type="nucleotide sequence ID" value="NZ_JAQOMS010000002.1"/>
</dbReference>
<dbReference type="PANTHER" id="PTHR11614">
    <property type="entry name" value="PHOSPHOLIPASE-RELATED"/>
    <property type="match status" value="1"/>
</dbReference>
<dbReference type="InterPro" id="IPR051044">
    <property type="entry name" value="MAG_DAG_Lipase"/>
</dbReference>
<dbReference type="Gene3D" id="3.40.50.1820">
    <property type="entry name" value="alpha/beta hydrolase"/>
    <property type="match status" value="1"/>
</dbReference>
<keyword evidence="2" id="KW-0378">Hydrolase</keyword>
<gene>
    <name evidence="2" type="ORF">PN838_10810</name>
</gene>
<feature type="domain" description="Serine aminopeptidase S33" evidence="1">
    <location>
        <begin position="3"/>
        <end position="186"/>
    </location>
</feature>
<dbReference type="InterPro" id="IPR022742">
    <property type="entry name" value="Hydrolase_4"/>
</dbReference>
<dbReference type="GO" id="GO:0016787">
    <property type="term" value="F:hydrolase activity"/>
    <property type="evidence" value="ECO:0007669"/>
    <property type="project" value="UniProtKB-KW"/>
</dbReference>
<dbReference type="EMBL" id="JAQOMS010000002">
    <property type="protein sequence ID" value="MDC2889164.1"/>
    <property type="molecule type" value="Genomic_DNA"/>
</dbReference>
<name>A0ABT5FDM7_9GAMM</name>
<proteinExistence type="predicted"/>
<evidence type="ECO:0000313" key="2">
    <source>
        <dbReference type="EMBL" id="MDC2889164.1"/>
    </source>
</evidence>
<organism evidence="2 3">
    <name type="scientific">Psychrosphaera algicola</name>
    <dbReference type="NCBI Taxonomy" id="3023714"/>
    <lineage>
        <taxon>Bacteria</taxon>
        <taxon>Pseudomonadati</taxon>
        <taxon>Pseudomonadota</taxon>
        <taxon>Gammaproteobacteria</taxon>
        <taxon>Alteromonadales</taxon>
        <taxon>Pseudoalteromonadaceae</taxon>
        <taxon>Psychrosphaera</taxon>
    </lineage>
</organism>
<reference evidence="2 3" key="1">
    <citation type="submission" date="2023-01" db="EMBL/GenBank/DDBJ databases">
        <title>Psychrosphaera sp. nov., isolated from marine algae.</title>
        <authorList>
            <person name="Bayburt H."/>
            <person name="Choi B.J."/>
            <person name="Kim J.M."/>
            <person name="Choi D.G."/>
            <person name="Jeon C.O."/>
        </authorList>
    </citation>
    <scope>NUCLEOTIDE SEQUENCE [LARGE SCALE GENOMIC DNA]</scope>
    <source>
        <strain evidence="2 3">G1-22</strain>
    </source>
</reference>
<dbReference type="Pfam" id="PF12146">
    <property type="entry name" value="Hydrolase_4"/>
    <property type="match status" value="1"/>
</dbReference>
<dbReference type="InterPro" id="IPR029058">
    <property type="entry name" value="AB_hydrolase_fold"/>
</dbReference>
<comment type="caution">
    <text evidence="2">The sequence shown here is derived from an EMBL/GenBank/DDBJ whole genome shotgun (WGS) entry which is preliminary data.</text>
</comment>
<dbReference type="Proteomes" id="UP001528411">
    <property type="component" value="Unassembled WGS sequence"/>
</dbReference>
<sequence length="207" mass="23674">MQNLHLICHSMGGAIGLRYIQNYPLVFTTASFSSPMWGFISANFPENMARNIVKLGNRMTQWTGRDSAYFFGGKNYSRKAFENNELTTSKARYNYFRDIYDQHPNIQLGGITFGWLQASIDALDLAFEQLDRVKIPVLVLQAGDDTVVENKAQDEFCEALQRLNPTLYSNLPIVVAGSQHEIFIEADQRRVLALKHIFQFMDKHNTL</sequence>
<dbReference type="SUPFAM" id="SSF53474">
    <property type="entry name" value="alpha/beta-Hydrolases"/>
    <property type="match status" value="1"/>
</dbReference>
<protein>
    <submittedName>
        <fullName evidence="2">Alpha/beta fold hydrolase</fullName>
    </submittedName>
</protein>
<evidence type="ECO:0000313" key="3">
    <source>
        <dbReference type="Proteomes" id="UP001528411"/>
    </source>
</evidence>
<evidence type="ECO:0000259" key="1">
    <source>
        <dbReference type="Pfam" id="PF12146"/>
    </source>
</evidence>
<keyword evidence="3" id="KW-1185">Reference proteome</keyword>